<dbReference type="OrthoDB" id="10254945at2759"/>
<dbReference type="Pfam" id="PF00459">
    <property type="entry name" value="Inositol_P"/>
    <property type="match status" value="1"/>
</dbReference>
<dbReference type="Proteomes" id="UP000266841">
    <property type="component" value="Unassembled WGS sequence"/>
</dbReference>
<dbReference type="PROSITE" id="PS00629">
    <property type="entry name" value="IMP_1"/>
    <property type="match status" value="1"/>
</dbReference>
<comment type="similarity">
    <text evidence="1">Belongs to the inositol monophosphatase superfamily.</text>
</comment>
<dbReference type="AlphaFoldDB" id="K0SWR2"/>
<accession>K0SWR2</accession>
<keyword evidence="2" id="KW-0452">Lithium</keyword>
<comment type="catalytic activity">
    <reaction evidence="6">
        <text>1D-myo-inositol 1,4-bisphosphate + H2O = 1D-myo-inositol 4-phosphate + phosphate</text>
        <dbReference type="Rhea" id="RHEA:15553"/>
        <dbReference type="ChEBI" id="CHEBI:15377"/>
        <dbReference type="ChEBI" id="CHEBI:43474"/>
        <dbReference type="ChEBI" id="CHEBI:58282"/>
        <dbReference type="ChEBI" id="CHEBI:58469"/>
        <dbReference type="EC" id="3.1.3.57"/>
    </reaction>
    <physiologicalReaction direction="left-to-right" evidence="6">
        <dbReference type="Rhea" id="RHEA:15554"/>
    </physiologicalReaction>
</comment>
<organism evidence="9 10">
    <name type="scientific">Thalassiosira oceanica</name>
    <name type="common">Marine diatom</name>
    <dbReference type="NCBI Taxonomy" id="159749"/>
    <lineage>
        <taxon>Eukaryota</taxon>
        <taxon>Sar</taxon>
        <taxon>Stramenopiles</taxon>
        <taxon>Ochrophyta</taxon>
        <taxon>Bacillariophyta</taxon>
        <taxon>Coscinodiscophyceae</taxon>
        <taxon>Thalassiosirophycidae</taxon>
        <taxon>Thalassiosirales</taxon>
        <taxon>Thalassiosiraceae</taxon>
        <taxon>Thalassiosira</taxon>
    </lineage>
</organism>
<dbReference type="GO" id="GO:0004441">
    <property type="term" value="F:inositol-1,4-bisphosphate 1-phosphatase activity"/>
    <property type="evidence" value="ECO:0007669"/>
    <property type="project" value="UniProtKB-EC"/>
</dbReference>
<evidence type="ECO:0000256" key="4">
    <source>
        <dbReference type="ARBA" id="ARBA00022842"/>
    </source>
</evidence>
<keyword evidence="4 7" id="KW-0460">Magnesium</keyword>
<dbReference type="SUPFAM" id="SSF56655">
    <property type="entry name" value="Carbohydrate phosphatase"/>
    <property type="match status" value="1"/>
</dbReference>
<feature type="binding site" evidence="7">
    <location>
        <position position="56"/>
    </location>
    <ligand>
        <name>Mg(2+)</name>
        <dbReference type="ChEBI" id="CHEBI:18420"/>
        <label>1</label>
        <note>catalytic</note>
    </ligand>
</feature>
<dbReference type="InterPro" id="IPR020583">
    <property type="entry name" value="Inositol_monoP_metal-BS"/>
</dbReference>
<dbReference type="GO" id="GO:0046872">
    <property type="term" value="F:metal ion binding"/>
    <property type="evidence" value="ECO:0007669"/>
    <property type="project" value="UniProtKB-KW"/>
</dbReference>
<evidence type="ECO:0000256" key="3">
    <source>
        <dbReference type="ARBA" id="ARBA00022723"/>
    </source>
</evidence>
<evidence type="ECO:0000256" key="8">
    <source>
        <dbReference type="SAM" id="MobiDB-lite"/>
    </source>
</evidence>
<gene>
    <name evidence="9" type="ORF">THAOC_07762</name>
</gene>
<feature type="region of interest" description="Disordered" evidence="8">
    <location>
        <begin position="93"/>
        <end position="113"/>
    </location>
</feature>
<name>K0SWR2_THAOC</name>
<dbReference type="Gene3D" id="3.30.540.10">
    <property type="entry name" value="Fructose-1,6-Bisphosphatase, subunit A, domain 1"/>
    <property type="match status" value="1"/>
</dbReference>
<evidence type="ECO:0000256" key="7">
    <source>
        <dbReference type="PIRSR" id="PIRSR600760-2"/>
    </source>
</evidence>
<dbReference type="EMBL" id="AGNL01007974">
    <property type="protein sequence ID" value="EJK70848.1"/>
    <property type="molecule type" value="Genomic_DNA"/>
</dbReference>
<evidence type="ECO:0000256" key="6">
    <source>
        <dbReference type="ARBA" id="ARBA00044478"/>
    </source>
</evidence>
<proteinExistence type="inferred from homology"/>
<keyword evidence="3 7" id="KW-0479">Metal-binding</keyword>
<dbReference type="InterPro" id="IPR000760">
    <property type="entry name" value="Inositol_monophosphatase-like"/>
</dbReference>
<evidence type="ECO:0000256" key="5">
    <source>
        <dbReference type="ARBA" id="ARBA00044465"/>
    </source>
</evidence>
<evidence type="ECO:0000313" key="10">
    <source>
        <dbReference type="Proteomes" id="UP000266841"/>
    </source>
</evidence>
<reference evidence="9 10" key="1">
    <citation type="journal article" date="2012" name="Genome Biol.">
        <title>Genome and low-iron response of an oceanic diatom adapted to chronic iron limitation.</title>
        <authorList>
            <person name="Lommer M."/>
            <person name="Specht M."/>
            <person name="Roy A.S."/>
            <person name="Kraemer L."/>
            <person name="Andreson R."/>
            <person name="Gutowska M.A."/>
            <person name="Wolf J."/>
            <person name="Bergner S.V."/>
            <person name="Schilhabel M.B."/>
            <person name="Klostermeier U.C."/>
            <person name="Beiko R.G."/>
            <person name="Rosenstiel P."/>
            <person name="Hippler M."/>
            <person name="Laroche J."/>
        </authorList>
    </citation>
    <scope>NUCLEOTIDE SEQUENCE [LARGE SCALE GENOMIC DNA]</scope>
    <source>
        <strain evidence="9 10">CCMP1005</strain>
    </source>
</reference>
<feature type="non-terminal residue" evidence="9">
    <location>
        <position position="1"/>
    </location>
</feature>
<comment type="catalytic activity">
    <reaction evidence="5">
        <text>1D-myo-inositol 1,3,4-trisphosphate + H2O = 1D-myo-inositol 3,4-bisphosphate + phosphate</text>
        <dbReference type="Rhea" id="RHEA:70319"/>
        <dbReference type="ChEBI" id="CHEBI:15377"/>
        <dbReference type="ChEBI" id="CHEBI:43474"/>
        <dbReference type="ChEBI" id="CHEBI:58414"/>
        <dbReference type="ChEBI" id="CHEBI:83241"/>
    </reaction>
    <physiologicalReaction direction="left-to-right" evidence="5">
        <dbReference type="Rhea" id="RHEA:70320"/>
    </physiologicalReaction>
</comment>
<comment type="caution">
    <text evidence="9">The sequence shown here is derived from an EMBL/GenBank/DDBJ whole genome shotgun (WGS) entry which is preliminary data.</text>
</comment>
<dbReference type="PANTHER" id="PTHR43028:SF5">
    <property type="entry name" value="3'(2'),5'-BISPHOSPHATE NUCLEOTIDASE 1"/>
    <property type="match status" value="1"/>
</dbReference>
<evidence type="ECO:0000256" key="2">
    <source>
        <dbReference type="ARBA" id="ARBA00022671"/>
    </source>
</evidence>
<dbReference type="PANTHER" id="PTHR43028">
    <property type="entry name" value="3'(2'),5'-BISPHOSPHATE NUCLEOTIDASE 1"/>
    <property type="match status" value="1"/>
</dbReference>
<protein>
    <recommendedName>
        <fullName evidence="11">Inositol monophosphatase</fullName>
    </recommendedName>
</protein>
<sequence>ADDDGGGDGGWYRVQGLEVPDDLRPLVDSTRSKIASLSPALAADSYRNLTVFVDPIDGTREFSSGRGEQCSICIGFADARGRAVAGVVYRPLTRPPTWAAGPSTRDTRNSSPR</sequence>
<evidence type="ECO:0000313" key="9">
    <source>
        <dbReference type="EMBL" id="EJK70848.1"/>
    </source>
</evidence>
<feature type="binding site" evidence="7">
    <location>
        <position position="57"/>
    </location>
    <ligand>
        <name>Mg(2+)</name>
        <dbReference type="ChEBI" id="CHEBI:18420"/>
        <label>1</label>
        <note>catalytic</note>
    </ligand>
</feature>
<feature type="binding site" evidence="7">
    <location>
        <position position="54"/>
    </location>
    <ligand>
        <name>Mg(2+)</name>
        <dbReference type="ChEBI" id="CHEBI:18420"/>
        <label>1</label>
        <note>catalytic</note>
    </ligand>
</feature>
<evidence type="ECO:0000256" key="1">
    <source>
        <dbReference type="ARBA" id="ARBA00009759"/>
    </source>
</evidence>
<comment type="cofactor">
    <cofactor evidence="7">
        <name>Mg(2+)</name>
        <dbReference type="ChEBI" id="CHEBI:18420"/>
    </cofactor>
</comment>
<dbReference type="InterPro" id="IPR050725">
    <property type="entry name" value="CysQ/Inositol_MonoPase"/>
</dbReference>
<keyword evidence="10" id="KW-1185">Reference proteome</keyword>
<evidence type="ECO:0008006" key="11">
    <source>
        <dbReference type="Google" id="ProtNLM"/>
    </source>
</evidence>